<protein>
    <submittedName>
        <fullName evidence="8">Subtilisin BPN</fullName>
    </submittedName>
</protein>
<name>A0A0V8RZQ5_9ACTO</name>
<evidence type="ECO:0000256" key="3">
    <source>
        <dbReference type="ARBA" id="ARBA00022801"/>
    </source>
</evidence>
<dbReference type="InterPro" id="IPR050131">
    <property type="entry name" value="Peptidase_S8_subtilisin-like"/>
</dbReference>
<dbReference type="GO" id="GO:0004252">
    <property type="term" value="F:serine-type endopeptidase activity"/>
    <property type="evidence" value="ECO:0007669"/>
    <property type="project" value="UniProtKB-UniRule"/>
</dbReference>
<keyword evidence="2 5" id="KW-0645">Protease</keyword>
<evidence type="ECO:0000313" key="9">
    <source>
        <dbReference type="Proteomes" id="UP000054686"/>
    </source>
</evidence>
<comment type="caution">
    <text evidence="8">The sequence shown here is derived from an EMBL/GenBank/DDBJ whole genome shotgun (WGS) entry which is preliminary data.</text>
</comment>
<dbReference type="PRINTS" id="PR00723">
    <property type="entry name" value="SUBTILISIN"/>
</dbReference>
<reference evidence="8 9" key="1">
    <citation type="submission" date="2015-10" db="EMBL/GenBank/DDBJ databases">
        <title>Draft Genome of Actinomyces odontolyticus subsp. actinosynbacter strain XH001.</title>
        <authorList>
            <person name="Mclean J.S."/>
            <person name="He X."/>
        </authorList>
    </citation>
    <scope>NUCLEOTIDE SEQUENCE [LARGE SCALE GENOMIC DNA]</scope>
    <source>
        <strain evidence="8 9">XH001</strain>
    </source>
</reference>
<feature type="active site" description="Charge relay system" evidence="5">
    <location>
        <position position="271"/>
    </location>
</feature>
<dbReference type="PANTHER" id="PTHR43806">
    <property type="entry name" value="PEPTIDASE S8"/>
    <property type="match status" value="1"/>
</dbReference>
<organism evidence="8 9">
    <name type="scientific">Schaalia odontolytica</name>
    <dbReference type="NCBI Taxonomy" id="1660"/>
    <lineage>
        <taxon>Bacteria</taxon>
        <taxon>Bacillati</taxon>
        <taxon>Actinomycetota</taxon>
        <taxon>Actinomycetes</taxon>
        <taxon>Actinomycetales</taxon>
        <taxon>Actinomycetaceae</taxon>
        <taxon>Schaalia</taxon>
    </lineage>
</organism>
<dbReference type="InterPro" id="IPR036852">
    <property type="entry name" value="Peptidase_S8/S53_dom_sf"/>
</dbReference>
<dbReference type="Gene3D" id="3.40.50.200">
    <property type="entry name" value="Peptidase S8/S53 domain"/>
    <property type="match status" value="1"/>
</dbReference>
<dbReference type="OrthoDB" id="3644449at2"/>
<evidence type="ECO:0000256" key="4">
    <source>
        <dbReference type="ARBA" id="ARBA00022825"/>
    </source>
</evidence>
<dbReference type="InterPro" id="IPR015500">
    <property type="entry name" value="Peptidase_S8_subtilisin-rel"/>
</dbReference>
<sequence>MMRSAGRSRGLRALSVLASACALALTAVLSPVAPAAPATAVDRELTAADQAYYSRYNLEALRAQGYTGEGVIIAVIDGRIDTSIPELQGADIVDKSTCDVGADAEQDEHATFIAQLLVAPAFGVAPKATIYNYRNALSVNQGSDDCTTVWNLPTGRARTEYLIEQAINDGADIIAISSSYADSHNSSMRWAISRATVTGVPIVASVGNDSEYNPDDELGMWGGVIGVAALEQDGTVADYSNYGDGVTLAAIGEINGRSSIDGKLYKTSGTSYASPMVAGFLALAWQRFGGGEVSVYQVLQAVLATAWGTNGQWNERTGYGEINPAALLAADPSQYSEENPLLEKGSRFAFHEDDVYDYYYGLANPREVLNDDWYVYRGVDEEGALSEGQGYEVHLGTSPLYHNQG</sequence>
<dbReference type="CDD" id="cd00306">
    <property type="entry name" value="Peptidases_S8_S53"/>
    <property type="match status" value="1"/>
</dbReference>
<feature type="signal peptide" evidence="6">
    <location>
        <begin position="1"/>
        <end position="35"/>
    </location>
</feature>
<evidence type="ECO:0000256" key="2">
    <source>
        <dbReference type="ARBA" id="ARBA00022670"/>
    </source>
</evidence>
<feature type="active site" description="Charge relay system" evidence="5">
    <location>
        <position position="109"/>
    </location>
</feature>
<gene>
    <name evidence="8" type="ORF">APY09_04265</name>
</gene>
<dbReference type="InterPro" id="IPR023828">
    <property type="entry name" value="Peptidase_S8_Ser-AS"/>
</dbReference>
<keyword evidence="4 5" id="KW-0720">Serine protease</keyword>
<feature type="active site" description="Charge relay system" evidence="5">
    <location>
        <position position="77"/>
    </location>
</feature>
<dbReference type="AlphaFoldDB" id="A0A0V8RZQ5"/>
<keyword evidence="6" id="KW-0732">Signal</keyword>
<evidence type="ECO:0000313" key="8">
    <source>
        <dbReference type="EMBL" id="KSW13561.1"/>
    </source>
</evidence>
<dbReference type="GO" id="GO:0006508">
    <property type="term" value="P:proteolysis"/>
    <property type="evidence" value="ECO:0007669"/>
    <property type="project" value="UniProtKB-KW"/>
</dbReference>
<dbReference type="EMBL" id="LLVT01000001">
    <property type="protein sequence ID" value="KSW13561.1"/>
    <property type="molecule type" value="Genomic_DNA"/>
</dbReference>
<dbReference type="PANTHER" id="PTHR43806:SF11">
    <property type="entry name" value="CEREVISIN-RELATED"/>
    <property type="match status" value="1"/>
</dbReference>
<evidence type="ECO:0000259" key="7">
    <source>
        <dbReference type="Pfam" id="PF00082"/>
    </source>
</evidence>
<comment type="similarity">
    <text evidence="1 5">Belongs to the peptidase S8 family.</text>
</comment>
<accession>A0A0V8RZQ5</accession>
<dbReference type="SUPFAM" id="SSF52743">
    <property type="entry name" value="Subtilisin-like"/>
    <property type="match status" value="1"/>
</dbReference>
<evidence type="ECO:0000256" key="1">
    <source>
        <dbReference type="ARBA" id="ARBA00011073"/>
    </source>
</evidence>
<dbReference type="PROSITE" id="PS00138">
    <property type="entry name" value="SUBTILASE_SER"/>
    <property type="match status" value="1"/>
</dbReference>
<dbReference type="Proteomes" id="UP000054686">
    <property type="component" value="Unassembled WGS sequence"/>
</dbReference>
<dbReference type="RefSeq" id="WP_060566310.1">
    <property type="nucleotide sequence ID" value="NZ_CP040006.1"/>
</dbReference>
<feature type="domain" description="Peptidase S8/S53" evidence="7">
    <location>
        <begin position="68"/>
        <end position="320"/>
    </location>
</feature>
<evidence type="ECO:0000256" key="6">
    <source>
        <dbReference type="SAM" id="SignalP"/>
    </source>
</evidence>
<feature type="chain" id="PRO_5006895301" evidence="6">
    <location>
        <begin position="36"/>
        <end position="405"/>
    </location>
</feature>
<dbReference type="PROSITE" id="PS51892">
    <property type="entry name" value="SUBTILASE"/>
    <property type="match status" value="1"/>
</dbReference>
<proteinExistence type="inferred from homology"/>
<dbReference type="InterPro" id="IPR000209">
    <property type="entry name" value="Peptidase_S8/S53_dom"/>
</dbReference>
<dbReference type="Pfam" id="PF00082">
    <property type="entry name" value="Peptidase_S8"/>
    <property type="match status" value="1"/>
</dbReference>
<keyword evidence="3 5" id="KW-0378">Hydrolase</keyword>
<evidence type="ECO:0000256" key="5">
    <source>
        <dbReference type="PROSITE-ProRule" id="PRU01240"/>
    </source>
</evidence>